<name>A0ABY5MT07_9SPHN</name>
<proteinExistence type="predicted"/>
<accession>A0ABY5MT07</accession>
<dbReference type="SUPFAM" id="SSF141371">
    <property type="entry name" value="PilZ domain-like"/>
    <property type="match status" value="1"/>
</dbReference>
<sequence>MSPSPHLASAGGDPDPQPGNDGQSQPARQPRTNLFLSAQLSLPGEASRPVRVRNLSASGARIDLPQPPPRGSTLLLCRGAAEVAAEVMWSAGSSCGLRFTEIIDVARWMPDRPGAAAPAKAREPSLAEELALARRLVDRLEDALSSEPAVVAALGKELQALDLLGQLLASSEKRAAGSTVPAIRSLWQAIATFLRTPPASGGRA</sequence>
<feature type="compositionally biased region" description="Low complexity" evidence="1">
    <location>
        <begin position="11"/>
        <end position="26"/>
    </location>
</feature>
<evidence type="ECO:0000313" key="3">
    <source>
        <dbReference type="EMBL" id="UUR07648.1"/>
    </source>
</evidence>
<dbReference type="Proteomes" id="UP000831921">
    <property type="component" value="Chromosome"/>
</dbReference>
<protein>
    <submittedName>
        <fullName evidence="3">PilZ domain-containing protein</fullName>
    </submittedName>
</protein>
<evidence type="ECO:0000256" key="1">
    <source>
        <dbReference type="SAM" id="MobiDB-lite"/>
    </source>
</evidence>
<dbReference type="RefSeq" id="WP_249503440.1">
    <property type="nucleotide sequence ID" value="NZ_CP097253.1"/>
</dbReference>
<keyword evidence="4" id="KW-1185">Reference proteome</keyword>
<feature type="domain" description="PilZ" evidence="2">
    <location>
        <begin position="28"/>
        <end position="103"/>
    </location>
</feature>
<dbReference type="InterPro" id="IPR009875">
    <property type="entry name" value="PilZ_domain"/>
</dbReference>
<reference evidence="3 4" key="1">
    <citation type="submission" date="2022-05" db="EMBL/GenBank/DDBJ databases">
        <title>S8-45 Sphingomonas ultraviolaceadurans.</title>
        <authorList>
            <person name="Liu Y."/>
        </authorList>
    </citation>
    <scope>NUCLEOTIDE SEQUENCE [LARGE SCALE GENOMIC DNA]</scope>
    <source>
        <strain evidence="3 4">S8-45</strain>
    </source>
</reference>
<organism evidence="3 4">
    <name type="scientific">Sphingomonas glaciei</name>
    <dbReference type="NCBI Taxonomy" id="2938948"/>
    <lineage>
        <taxon>Bacteria</taxon>
        <taxon>Pseudomonadati</taxon>
        <taxon>Pseudomonadota</taxon>
        <taxon>Alphaproteobacteria</taxon>
        <taxon>Sphingomonadales</taxon>
        <taxon>Sphingomonadaceae</taxon>
        <taxon>Sphingomonas</taxon>
    </lineage>
</organism>
<evidence type="ECO:0000259" key="2">
    <source>
        <dbReference type="Pfam" id="PF07238"/>
    </source>
</evidence>
<gene>
    <name evidence="3" type="ORF">M1K48_12030</name>
</gene>
<feature type="region of interest" description="Disordered" evidence="1">
    <location>
        <begin position="1"/>
        <end position="34"/>
    </location>
</feature>
<dbReference type="Pfam" id="PF07238">
    <property type="entry name" value="PilZ"/>
    <property type="match status" value="1"/>
</dbReference>
<evidence type="ECO:0000313" key="4">
    <source>
        <dbReference type="Proteomes" id="UP000831921"/>
    </source>
</evidence>
<dbReference type="EMBL" id="CP097253">
    <property type="protein sequence ID" value="UUR07648.1"/>
    <property type="molecule type" value="Genomic_DNA"/>
</dbReference>